<evidence type="ECO:0000313" key="2">
    <source>
        <dbReference type="Proteomes" id="UP000240760"/>
    </source>
</evidence>
<dbReference type="EMBL" id="KZ679136">
    <property type="protein sequence ID" value="PTB74468.1"/>
    <property type="molecule type" value="Genomic_DNA"/>
</dbReference>
<accession>A0A2T4BYT5</accession>
<sequence length="168" mass="18576">MGMEATAAWTSLTRVLNTRTVLESERCRGRDDDRFGREAASGMVSPDLGKEHLISASSKCRCHDLEGRHQRNTCITTQGADTACSYRAFDLIAGFLTPVGRYVSQSLHSTRGTYTKVCDRDDLCQQLKPVRPEAKVPTGSCQFPSSIPNLLRQVINRVGDPYSLVKLP</sequence>
<dbReference type="AlphaFoldDB" id="A0A2T4BYT5"/>
<dbReference type="Proteomes" id="UP000240760">
    <property type="component" value="Unassembled WGS sequence"/>
</dbReference>
<reference evidence="1 2" key="1">
    <citation type="submission" date="2016-07" db="EMBL/GenBank/DDBJ databases">
        <title>Multiple horizontal gene transfer events from other fungi enriched the ability of initially mycotrophic Trichoderma (Ascomycota) to feed on dead plant biomass.</title>
        <authorList>
            <consortium name="DOE Joint Genome Institute"/>
            <person name="Aerts A."/>
            <person name="Atanasova L."/>
            <person name="Chenthamara K."/>
            <person name="Zhang J."/>
            <person name="Grujic M."/>
            <person name="Henrissat B."/>
            <person name="Kuo A."/>
            <person name="Salamov A."/>
            <person name="Lipzen A."/>
            <person name="Labutti K."/>
            <person name="Barry K."/>
            <person name="Miao Y."/>
            <person name="Rahimi M.J."/>
            <person name="Shen Q."/>
            <person name="Grigoriev I.V."/>
            <person name="Kubicek C.P."/>
            <person name="Druzhinina I.S."/>
        </authorList>
    </citation>
    <scope>NUCLEOTIDE SEQUENCE [LARGE SCALE GENOMIC DNA]</scope>
    <source>
        <strain evidence="1 2">ATCC 18648</strain>
    </source>
</reference>
<evidence type="ECO:0000313" key="1">
    <source>
        <dbReference type="EMBL" id="PTB74468.1"/>
    </source>
</evidence>
<protein>
    <submittedName>
        <fullName evidence="1">Uncharacterized protein</fullName>
    </submittedName>
</protein>
<proteinExistence type="predicted"/>
<name>A0A2T4BYT5_TRILO</name>
<organism evidence="1 2">
    <name type="scientific">Trichoderma longibrachiatum ATCC 18648</name>
    <dbReference type="NCBI Taxonomy" id="983965"/>
    <lineage>
        <taxon>Eukaryota</taxon>
        <taxon>Fungi</taxon>
        <taxon>Dikarya</taxon>
        <taxon>Ascomycota</taxon>
        <taxon>Pezizomycotina</taxon>
        <taxon>Sordariomycetes</taxon>
        <taxon>Hypocreomycetidae</taxon>
        <taxon>Hypocreales</taxon>
        <taxon>Hypocreaceae</taxon>
        <taxon>Trichoderma</taxon>
    </lineage>
</organism>
<gene>
    <name evidence="1" type="ORF">M440DRAFT_117473</name>
</gene>
<keyword evidence="2" id="KW-1185">Reference proteome</keyword>